<feature type="domain" description="TLDc" evidence="6">
    <location>
        <begin position="201"/>
        <end position="333"/>
    </location>
</feature>
<dbReference type="InterPro" id="IPR006571">
    <property type="entry name" value="TLDc_dom"/>
</dbReference>
<organism evidence="7 8">
    <name type="scientific">Lactuca sativa</name>
    <name type="common">Garden lettuce</name>
    <dbReference type="NCBI Taxonomy" id="4236"/>
    <lineage>
        <taxon>Eukaryota</taxon>
        <taxon>Viridiplantae</taxon>
        <taxon>Streptophyta</taxon>
        <taxon>Embryophyta</taxon>
        <taxon>Tracheophyta</taxon>
        <taxon>Spermatophyta</taxon>
        <taxon>Magnoliopsida</taxon>
        <taxon>eudicotyledons</taxon>
        <taxon>Gunneridae</taxon>
        <taxon>Pentapetalae</taxon>
        <taxon>asterids</taxon>
        <taxon>campanulids</taxon>
        <taxon>Asterales</taxon>
        <taxon>Asteraceae</taxon>
        <taxon>Cichorioideae</taxon>
        <taxon>Cichorieae</taxon>
        <taxon>Lactucinae</taxon>
        <taxon>Lactuca</taxon>
    </lineage>
</organism>
<feature type="region of interest" description="Disordered" evidence="5">
    <location>
        <begin position="34"/>
        <end position="63"/>
    </location>
</feature>
<comment type="caution">
    <text evidence="7">The sequence shown here is derived from an EMBL/GenBank/DDBJ whole genome shotgun (WGS) entry which is preliminary data.</text>
</comment>
<dbReference type="AlphaFoldDB" id="A0A9R1WX43"/>
<accession>A0A9R1WX43</accession>
<dbReference type="PANTHER" id="PTHR23354">
    <property type="entry name" value="NUCLEOLAR PROTEIN 7/ESTROGEN RECEPTOR COACTIVATOR-RELATED"/>
    <property type="match status" value="1"/>
</dbReference>
<name>A0A9R1WX43_LACSA</name>
<evidence type="ECO:0000259" key="6">
    <source>
        <dbReference type="SMART" id="SM00584"/>
    </source>
</evidence>
<sequence>MKLGKQQEHQRSTTSIRSKAAHFVSDLTTVLLNPISDKPSSNFSPRSGDVSNEPRRNTQQCNQEEDVLVLADGPDTSSFTAFLYSFLSPGRSENESEYSECNDNQVVTRYRNDTSSPNVSKENNGKKGLFSKGKQSLGKALSQAARFSGYRSHASGKVNIESKIDDMKETSSQFDTNDGVPVQNVIASFPSDKLPKMSEPSQLMTENTRSDLYVALPVLSQGKKWVLLYSTWRHGICLSILYRRSNLCPGLSLLGSNDTFVFTNTPGRPVIYRPTGVNRYFTLCSTEYLALGGGNHFALYLDSDLLNGSSLASETYEYEEAISMLRTEAPGICRWFILPLILPGIKCLSLQGELCGWTCFYIGVAAVAFGCSYYHLKPNDGHLVWDRLPVDAKLKAAVEKEVGRIRGLVGLAFSTAQKDPPGTGKTQTVFGLLSAILHTN</sequence>
<protein>
    <recommendedName>
        <fullName evidence="4">Oxidation resistance protein 1</fullName>
    </recommendedName>
</protein>
<gene>
    <name evidence="7" type="ORF">LSAT_V11C800449870</name>
</gene>
<evidence type="ECO:0000256" key="5">
    <source>
        <dbReference type="SAM" id="MobiDB-lite"/>
    </source>
</evidence>
<evidence type="ECO:0000313" key="7">
    <source>
        <dbReference type="EMBL" id="KAJ0191001.1"/>
    </source>
</evidence>
<dbReference type="GO" id="GO:0005739">
    <property type="term" value="C:mitochondrion"/>
    <property type="evidence" value="ECO:0007669"/>
    <property type="project" value="UniProtKB-SubCell"/>
</dbReference>
<feature type="region of interest" description="Disordered" evidence="5">
    <location>
        <begin position="110"/>
        <end position="133"/>
    </location>
</feature>
<dbReference type="Pfam" id="PF07534">
    <property type="entry name" value="TLD"/>
    <property type="match status" value="1"/>
</dbReference>
<keyword evidence="3" id="KW-0496">Mitochondrion</keyword>
<dbReference type="Proteomes" id="UP000235145">
    <property type="component" value="Unassembled WGS sequence"/>
</dbReference>
<keyword evidence="8" id="KW-1185">Reference proteome</keyword>
<evidence type="ECO:0000256" key="4">
    <source>
        <dbReference type="ARBA" id="ARBA00040604"/>
    </source>
</evidence>
<reference evidence="7 8" key="1">
    <citation type="journal article" date="2017" name="Nat. Commun.">
        <title>Genome assembly with in vitro proximity ligation data and whole-genome triplication in lettuce.</title>
        <authorList>
            <person name="Reyes-Chin-Wo S."/>
            <person name="Wang Z."/>
            <person name="Yang X."/>
            <person name="Kozik A."/>
            <person name="Arikit S."/>
            <person name="Song C."/>
            <person name="Xia L."/>
            <person name="Froenicke L."/>
            <person name="Lavelle D.O."/>
            <person name="Truco M.J."/>
            <person name="Xia R."/>
            <person name="Zhu S."/>
            <person name="Xu C."/>
            <person name="Xu H."/>
            <person name="Xu X."/>
            <person name="Cox K."/>
            <person name="Korf I."/>
            <person name="Meyers B.C."/>
            <person name="Michelmore R.W."/>
        </authorList>
    </citation>
    <scope>NUCLEOTIDE SEQUENCE [LARGE SCALE GENOMIC DNA]</scope>
    <source>
        <strain evidence="8">cv. Salinas</strain>
        <tissue evidence="7">Seedlings</tissue>
    </source>
</reference>
<feature type="compositionally biased region" description="Polar residues" evidence="5">
    <location>
        <begin position="110"/>
        <end position="122"/>
    </location>
</feature>
<evidence type="ECO:0000313" key="8">
    <source>
        <dbReference type="Proteomes" id="UP000235145"/>
    </source>
</evidence>
<dbReference type="EMBL" id="NBSK02000008">
    <property type="protein sequence ID" value="KAJ0191001.1"/>
    <property type="molecule type" value="Genomic_DNA"/>
</dbReference>
<proteinExistence type="inferred from homology"/>
<evidence type="ECO:0000256" key="3">
    <source>
        <dbReference type="ARBA" id="ARBA00023128"/>
    </source>
</evidence>
<evidence type="ECO:0000256" key="1">
    <source>
        <dbReference type="ARBA" id="ARBA00004173"/>
    </source>
</evidence>
<dbReference type="PANTHER" id="PTHR23354:SF62">
    <property type="entry name" value="MUSTARD, ISOFORM V"/>
    <property type="match status" value="1"/>
</dbReference>
<comment type="similarity">
    <text evidence="2">Belongs to the OXR1 family.</text>
</comment>
<comment type="subcellular location">
    <subcellularLocation>
        <location evidence="1">Mitochondrion</location>
    </subcellularLocation>
</comment>
<evidence type="ECO:0000256" key="2">
    <source>
        <dbReference type="ARBA" id="ARBA00009540"/>
    </source>
</evidence>
<dbReference type="SMART" id="SM00584">
    <property type="entry name" value="TLDc"/>
    <property type="match status" value="1"/>
</dbReference>